<accession>A0A553JZM2</accession>
<dbReference type="GO" id="GO:0009143">
    <property type="term" value="P:nucleoside triphosphate catabolic process"/>
    <property type="evidence" value="ECO:0007669"/>
    <property type="project" value="InterPro"/>
</dbReference>
<dbReference type="OrthoDB" id="9791898at2"/>
<dbReference type="RefSeq" id="WP_143938639.1">
    <property type="nucleotide sequence ID" value="NZ_VKKG01000004.1"/>
</dbReference>
<dbReference type="PANTHER" id="PTHR46523">
    <property type="entry name" value="DCTP PYROPHOSPHATASE 1"/>
    <property type="match status" value="1"/>
</dbReference>
<dbReference type="Proteomes" id="UP000317638">
    <property type="component" value="Unassembled WGS sequence"/>
</dbReference>
<dbReference type="InterPro" id="IPR052555">
    <property type="entry name" value="dCTP_Pyrophosphatase"/>
</dbReference>
<gene>
    <name evidence="1" type="ORF">FOJ82_11585</name>
</gene>
<dbReference type="SUPFAM" id="SSF101386">
    <property type="entry name" value="all-alpha NTP pyrophosphatases"/>
    <property type="match status" value="1"/>
</dbReference>
<proteinExistence type="predicted"/>
<sequence>MKAECFQWVRADPAVDEFSRPDPKRRAAEEISDVLVYLLRLADVLEIDIAKAVTEKMEDSRRRFATDEFQGVAPFKL</sequence>
<evidence type="ECO:0000313" key="2">
    <source>
        <dbReference type="Proteomes" id="UP000317638"/>
    </source>
</evidence>
<dbReference type="Gene3D" id="1.10.287.1080">
    <property type="entry name" value="MazG-like"/>
    <property type="match status" value="1"/>
</dbReference>
<protein>
    <submittedName>
        <fullName evidence="1">Nucleotide pyrophosphohydrolase</fullName>
    </submittedName>
</protein>
<evidence type="ECO:0000313" key="1">
    <source>
        <dbReference type="EMBL" id="TRY17899.1"/>
    </source>
</evidence>
<comment type="caution">
    <text evidence="1">The sequence shown here is derived from an EMBL/GenBank/DDBJ whole genome shotgun (WGS) entry which is preliminary data.</text>
</comment>
<keyword evidence="2" id="KW-1185">Reference proteome</keyword>
<organism evidence="1 2">
    <name type="scientific">Tessaracoccus rhinocerotis</name>
    <dbReference type="NCBI Taxonomy" id="1689449"/>
    <lineage>
        <taxon>Bacteria</taxon>
        <taxon>Bacillati</taxon>
        <taxon>Actinomycetota</taxon>
        <taxon>Actinomycetes</taxon>
        <taxon>Propionibacteriales</taxon>
        <taxon>Propionibacteriaceae</taxon>
        <taxon>Tessaracoccus</taxon>
    </lineage>
</organism>
<dbReference type="InterPro" id="IPR025984">
    <property type="entry name" value="DCTPP"/>
</dbReference>
<dbReference type="GO" id="GO:0047429">
    <property type="term" value="F:nucleoside triphosphate diphosphatase activity"/>
    <property type="evidence" value="ECO:0007669"/>
    <property type="project" value="InterPro"/>
</dbReference>
<dbReference type="AlphaFoldDB" id="A0A553JZM2"/>
<name>A0A553JZM2_9ACTN</name>
<keyword evidence="1" id="KW-0378">Hydrolase</keyword>
<reference evidence="1 2" key="1">
    <citation type="submission" date="2019-07" db="EMBL/GenBank/DDBJ databases">
        <authorList>
            <person name="Zhou L.-Y."/>
        </authorList>
    </citation>
    <scope>NUCLEOTIDE SEQUENCE [LARGE SCALE GENOMIC DNA]</scope>
    <source>
        <strain evidence="1 2">YIM 101269</strain>
    </source>
</reference>
<dbReference type="Pfam" id="PF12643">
    <property type="entry name" value="MazG-like"/>
    <property type="match status" value="1"/>
</dbReference>
<dbReference type="EMBL" id="VKKG01000004">
    <property type="protein sequence ID" value="TRY17899.1"/>
    <property type="molecule type" value="Genomic_DNA"/>
</dbReference>
<dbReference type="PANTHER" id="PTHR46523:SF1">
    <property type="entry name" value="DCTP PYROPHOSPHATASE 1"/>
    <property type="match status" value="1"/>
</dbReference>